<dbReference type="Proteomes" id="UP000504609">
    <property type="component" value="Unplaced"/>
</dbReference>
<accession>A0A6J1H8P0</accession>
<evidence type="ECO:0000256" key="2">
    <source>
        <dbReference type="RuleBase" id="RU003616"/>
    </source>
</evidence>
<dbReference type="AlphaFoldDB" id="A0A6J1H8P0"/>
<sequence length="116" mass="12983">MSMDPSSKTFQDITPQIKCKYYPGFHVLTVAVQDFTSNDLKVQVTCTLKLRISGERRVNCGKCIRFRKEIDIPADVDIYKISAKLEGGILSVRQPMKASDCPINVLSCPINDCPKT</sequence>
<name>A0A6J1H8P0_CUCMO</name>
<gene>
    <name evidence="5" type="primary">LOC111461559</name>
</gene>
<comment type="similarity">
    <text evidence="1 2">Belongs to the small heat shock protein (HSP20) family.</text>
</comment>
<dbReference type="Gene3D" id="2.60.40.790">
    <property type="match status" value="1"/>
</dbReference>
<evidence type="ECO:0000313" key="5">
    <source>
        <dbReference type="RefSeq" id="XP_022960897.1"/>
    </source>
</evidence>
<evidence type="ECO:0000256" key="1">
    <source>
        <dbReference type="PROSITE-ProRule" id="PRU00285"/>
    </source>
</evidence>
<dbReference type="GeneID" id="111461559"/>
<dbReference type="KEGG" id="cmos:111461559"/>
<feature type="domain" description="SHSP" evidence="3">
    <location>
        <begin position="8"/>
        <end position="111"/>
    </location>
</feature>
<organism evidence="4 5">
    <name type="scientific">Cucurbita moschata</name>
    <name type="common">Winter crookneck squash</name>
    <name type="synonym">Cucurbita pepo var. moschata</name>
    <dbReference type="NCBI Taxonomy" id="3662"/>
    <lineage>
        <taxon>Eukaryota</taxon>
        <taxon>Viridiplantae</taxon>
        <taxon>Streptophyta</taxon>
        <taxon>Embryophyta</taxon>
        <taxon>Tracheophyta</taxon>
        <taxon>Spermatophyta</taxon>
        <taxon>Magnoliopsida</taxon>
        <taxon>eudicotyledons</taxon>
        <taxon>Gunneridae</taxon>
        <taxon>Pentapetalae</taxon>
        <taxon>rosids</taxon>
        <taxon>fabids</taxon>
        <taxon>Cucurbitales</taxon>
        <taxon>Cucurbitaceae</taxon>
        <taxon>Cucurbiteae</taxon>
        <taxon>Cucurbita</taxon>
    </lineage>
</organism>
<dbReference type="InterPro" id="IPR008978">
    <property type="entry name" value="HSP20-like_chaperone"/>
</dbReference>
<evidence type="ECO:0000259" key="3">
    <source>
        <dbReference type="PROSITE" id="PS01031"/>
    </source>
</evidence>
<proteinExistence type="inferred from homology"/>
<dbReference type="Pfam" id="PF00011">
    <property type="entry name" value="HSP20"/>
    <property type="match status" value="1"/>
</dbReference>
<dbReference type="CDD" id="cd00298">
    <property type="entry name" value="ACD_sHsps_p23-like"/>
    <property type="match status" value="1"/>
</dbReference>
<dbReference type="InterPro" id="IPR002068">
    <property type="entry name" value="A-crystallin/Hsp20_dom"/>
</dbReference>
<reference evidence="5" key="1">
    <citation type="submission" date="2025-08" db="UniProtKB">
        <authorList>
            <consortium name="RefSeq"/>
        </authorList>
    </citation>
    <scope>IDENTIFICATION</scope>
    <source>
        <tissue evidence="5">Young leaves</tissue>
    </source>
</reference>
<keyword evidence="4" id="KW-1185">Reference proteome</keyword>
<dbReference type="RefSeq" id="XP_022960897.1">
    <property type="nucleotide sequence ID" value="XM_023105129.1"/>
</dbReference>
<protein>
    <submittedName>
        <fullName evidence="5">Heat shock protein beta-11-like</fullName>
    </submittedName>
</protein>
<dbReference type="SUPFAM" id="SSF49764">
    <property type="entry name" value="HSP20-like chaperones"/>
    <property type="match status" value="1"/>
</dbReference>
<dbReference type="PROSITE" id="PS01031">
    <property type="entry name" value="SHSP"/>
    <property type="match status" value="1"/>
</dbReference>
<evidence type="ECO:0000313" key="4">
    <source>
        <dbReference type="Proteomes" id="UP000504609"/>
    </source>
</evidence>